<evidence type="ECO:0000256" key="2">
    <source>
        <dbReference type="HAMAP-Rule" id="MF_00984"/>
    </source>
</evidence>
<dbReference type="Gene3D" id="2.40.50.140">
    <property type="entry name" value="Nucleic acid-binding proteins"/>
    <property type="match status" value="1"/>
</dbReference>
<dbReference type="GO" id="GO:0009295">
    <property type="term" value="C:nucleoid"/>
    <property type="evidence" value="ECO:0007669"/>
    <property type="project" value="TreeGrafter"/>
</dbReference>
<accession>A0A5S9IHV1</accession>
<dbReference type="CDD" id="cd04496">
    <property type="entry name" value="SSB_OBF"/>
    <property type="match status" value="1"/>
</dbReference>
<comment type="subunit">
    <text evidence="2">Homotetramer.</text>
</comment>
<name>A0A5S9IHV1_UABAM</name>
<gene>
    <name evidence="5" type="ORF">UABAM_00170</name>
</gene>
<evidence type="ECO:0000256" key="3">
    <source>
        <dbReference type="PIRNR" id="PIRNR002070"/>
    </source>
</evidence>
<dbReference type="AlphaFoldDB" id="A0A5S9IHV1"/>
<keyword evidence="1 2" id="KW-0238">DNA-binding</keyword>
<evidence type="ECO:0000256" key="4">
    <source>
        <dbReference type="SAM" id="MobiDB-lite"/>
    </source>
</evidence>
<dbReference type="Pfam" id="PF00436">
    <property type="entry name" value="SSB"/>
    <property type="match status" value="1"/>
</dbReference>
<dbReference type="PIRSF" id="PIRSF002070">
    <property type="entry name" value="SSB"/>
    <property type="match status" value="1"/>
</dbReference>
<proteinExistence type="inferred from homology"/>
<dbReference type="PANTHER" id="PTHR10302">
    <property type="entry name" value="SINGLE-STRANDED DNA-BINDING PROTEIN"/>
    <property type="match status" value="1"/>
</dbReference>
<evidence type="ECO:0000313" key="6">
    <source>
        <dbReference type="Proteomes" id="UP000326354"/>
    </source>
</evidence>
<dbReference type="EMBL" id="AP019860">
    <property type="protein sequence ID" value="BBM81831.1"/>
    <property type="molecule type" value="Genomic_DNA"/>
</dbReference>
<evidence type="ECO:0000313" key="5">
    <source>
        <dbReference type="EMBL" id="BBM81831.1"/>
    </source>
</evidence>
<comment type="caution">
    <text evidence="2">Lacks conserved residue(s) required for the propagation of feature annotation.</text>
</comment>
<protein>
    <recommendedName>
        <fullName evidence="2 3">Single-stranded DNA-binding protein</fullName>
        <shortName evidence="2">SSB</shortName>
    </recommendedName>
</protein>
<dbReference type="NCBIfam" id="TIGR00621">
    <property type="entry name" value="ssb"/>
    <property type="match status" value="1"/>
</dbReference>
<dbReference type="Proteomes" id="UP000326354">
    <property type="component" value="Chromosome"/>
</dbReference>
<evidence type="ECO:0000256" key="1">
    <source>
        <dbReference type="ARBA" id="ARBA00023125"/>
    </source>
</evidence>
<feature type="compositionally biased region" description="Basic and acidic residues" evidence="4">
    <location>
        <begin position="111"/>
        <end position="123"/>
    </location>
</feature>
<dbReference type="InterPro" id="IPR012340">
    <property type="entry name" value="NA-bd_OB-fold"/>
</dbReference>
<reference evidence="5 6" key="1">
    <citation type="submission" date="2019-08" db="EMBL/GenBank/DDBJ databases">
        <title>Complete genome sequence of Candidatus Uab amorphum.</title>
        <authorList>
            <person name="Shiratori T."/>
            <person name="Suzuki S."/>
            <person name="Kakizawa Y."/>
            <person name="Ishida K."/>
        </authorList>
    </citation>
    <scope>NUCLEOTIDE SEQUENCE [LARGE SCALE GENOMIC DNA]</scope>
    <source>
        <strain evidence="5 6">SRT547</strain>
    </source>
</reference>
<keyword evidence="6" id="KW-1185">Reference proteome</keyword>
<organism evidence="5 6">
    <name type="scientific">Uabimicrobium amorphum</name>
    <dbReference type="NCBI Taxonomy" id="2596890"/>
    <lineage>
        <taxon>Bacteria</taxon>
        <taxon>Pseudomonadati</taxon>
        <taxon>Planctomycetota</taxon>
        <taxon>Candidatus Uabimicrobiia</taxon>
        <taxon>Candidatus Uabimicrobiales</taxon>
        <taxon>Candidatus Uabimicrobiaceae</taxon>
        <taxon>Candidatus Uabimicrobium</taxon>
    </lineage>
</organism>
<dbReference type="HAMAP" id="MF_00984">
    <property type="entry name" value="SSB"/>
    <property type="match status" value="1"/>
</dbReference>
<dbReference type="GO" id="GO:0003697">
    <property type="term" value="F:single-stranded DNA binding"/>
    <property type="evidence" value="ECO:0007669"/>
    <property type="project" value="UniProtKB-UniRule"/>
</dbReference>
<dbReference type="GO" id="GO:0006260">
    <property type="term" value="P:DNA replication"/>
    <property type="evidence" value="ECO:0007669"/>
    <property type="project" value="InterPro"/>
</dbReference>
<dbReference type="SUPFAM" id="SSF50249">
    <property type="entry name" value="Nucleic acid-binding proteins"/>
    <property type="match status" value="1"/>
</dbReference>
<dbReference type="PANTHER" id="PTHR10302:SF27">
    <property type="entry name" value="SINGLE-STRANDED DNA-BINDING PROTEIN"/>
    <property type="match status" value="1"/>
</dbReference>
<dbReference type="PROSITE" id="PS50935">
    <property type="entry name" value="SSB"/>
    <property type="match status" value="1"/>
</dbReference>
<feature type="region of interest" description="Disordered" evidence="4">
    <location>
        <begin position="111"/>
        <end position="136"/>
    </location>
</feature>
<dbReference type="InterPro" id="IPR011344">
    <property type="entry name" value="ssDNA-bd"/>
</dbReference>
<sequence>MASLNKVFLIGNLTRKPDLRYTPSGTPVAEFGLAVNRNYTTSSGEKRRDTCFVEITVWRRKAEICHEHLSKGSPVFIEGRLELDTWETRTGERRSKLRVVADTLQFLSRSKNKDKEFDGKSDSQHQSGESSDNESQ</sequence>
<dbReference type="RefSeq" id="WP_151966097.1">
    <property type="nucleotide sequence ID" value="NZ_AP019860.1"/>
</dbReference>
<dbReference type="InterPro" id="IPR000424">
    <property type="entry name" value="Primosome_PriB/ssb"/>
</dbReference>
<dbReference type="OrthoDB" id="9809878at2"/>
<dbReference type="KEGG" id="uam:UABAM_00170"/>